<accession>A0A7R8WRD0</accession>
<dbReference type="PANTHER" id="PTHR11878">
    <property type="entry name" value="SODIUM/CALCIUM EXCHANGER"/>
    <property type="match status" value="1"/>
</dbReference>
<dbReference type="InterPro" id="IPR051171">
    <property type="entry name" value="CaCA"/>
</dbReference>
<feature type="non-terminal residue" evidence="5">
    <location>
        <position position="258"/>
    </location>
</feature>
<dbReference type="InterPro" id="IPR003644">
    <property type="entry name" value="Calx_beta"/>
</dbReference>
<evidence type="ECO:0000256" key="4">
    <source>
        <dbReference type="ARBA" id="ARBA00023065"/>
    </source>
</evidence>
<dbReference type="GO" id="GO:0042383">
    <property type="term" value="C:sarcolemma"/>
    <property type="evidence" value="ECO:0007669"/>
    <property type="project" value="TreeGrafter"/>
</dbReference>
<keyword evidence="2" id="KW-0677">Repeat</keyword>
<evidence type="ECO:0000256" key="2">
    <source>
        <dbReference type="ARBA" id="ARBA00022737"/>
    </source>
</evidence>
<gene>
    <name evidence="5" type="ORF">CTOB1V02_LOCUS13618</name>
</gene>
<keyword evidence="1" id="KW-0732">Signal</keyword>
<dbReference type="GO" id="GO:0098703">
    <property type="term" value="P:calcium ion import across plasma membrane"/>
    <property type="evidence" value="ECO:0007669"/>
    <property type="project" value="TreeGrafter"/>
</dbReference>
<sequence>RVETIDGSAVSEEDYIPVNQVLTFAPGETEKEVEVQIVNDDQWEPDEEFFLKLSTLADSDDAVELGRISIQEITILNDDNPGTIVFKKRGILVQENIGTVLVPVMRKNGADGQITVKWRTIDDTAVEGKDYVGGQGELTFRHAETELEIPIQIINDFEAEKSEHFEVELYEPAGGAKVGPISRCVITITNDDEFNSIMNRITVMTSTNMDKFRVNTDTWGEQFKHAMSVNGGDLEVEPAASDYVMHVLTFFWKVGSLH</sequence>
<dbReference type="EMBL" id="OB674717">
    <property type="protein sequence ID" value="CAD7235803.1"/>
    <property type="molecule type" value="Genomic_DNA"/>
</dbReference>
<dbReference type="GO" id="GO:0005432">
    <property type="term" value="F:calcium:sodium antiporter activity"/>
    <property type="evidence" value="ECO:0007669"/>
    <property type="project" value="TreeGrafter"/>
</dbReference>
<evidence type="ECO:0000256" key="3">
    <source>
        <dbReference type="ARBA" id="ARBA00022837"/>
    </source>
</evidence>
<evidence type="ECO:0000256" key="1">
    <source>
        <dbReference type="ARBA" id="ARBA00022729"/>
    </source>
</evidence>
<dbReference type="Gene3D" id="2.60.40.2030">
    <property type="match status" value="2"/>
</dbReference>
<dbReference type="Pfam" id="PF03160">
    <property type="entry name" value="Calx-beta"/>
    <property type="match status" value="1"/>
</dbReference>
<reference evidence="5" key="1">
    <citation type="submission" date="2020-11" db="EMBL/GenBank/DDBJ databases">
        <authorList>
            <person name="Tran Van P."/>
        </authorList>
    </citation>
    <scope>NUCLEOTIDE SEQUENCE</scope>
</reference>
<dbReference type="InterPro" id="IPR038081">
    <property type="entry name" value="CalX-like_sf"/>
</dbReference>
<protein>
    <submittedName>
        <fullName evidence="5">Uncharacterized protein</fullName>
    </submittedName>
</protein>
<keyword evidence="3" id="KW-0106">Calcium</keyword>
<feature type="non-terminal residue" evidence="5">
    <location>
        <position position="1"/>
    </location>
</feature>
<organism evidence="5">
    <name type="scientific">Cyprideis torosa</name>
    <dbReference type="NCBI Taxonomy" id="163714"/>
    <lineage>
        <taxon>Eukaryota</taxon>
        <taxon>Metazoa</taxon>
        <taxon>Ecdysozoa</taxon>
        <taxon>Arthropoda</taxon>
        <taxon>Crustacea</taxon>
        <taxon>Oligostraca</taxon>
        <taxon>Ostracoda</taxon>
        <taxon>Podocopa</taxon>
        <taxon>Podocopida</taxon>
        <taxon>Cytherocopina</taxon>
        <taxon>Cytheroidea</taxon>
        <taxon>Cytherideidae</taxon>
        <taxon>Cyprideis</taxon>
    </lineage>
</organism>
<dbReference type="GO" id="GO:0030424">
    <property type="term" value="C:axon"/>
    <property type="evidence" value="ECO:0007669"/>
    <property type="project" value="TreeGrafter"/>
</dbReference>
<dbReference type="GO" id="GO:0007154">
    <property type="term" value="P:cell communication"/>
    <property type="evidence" value="ECO:0007669"/>
    <property type="project" value="InterPro"/>
</dbReference>
<dbReference type="OrthoDB" id="418484at2759"/>
<keyword evidence="4" id="KW-0813">Transport</keyword>
<dbReference type="SMART" id="SM00237">
    <property type="entry name" value="Calx_beta"/>
    <property type="match status" value="1"/>
</dbReference>
<dbReference type="SUPFAM" id="SSF141072">
    <property type="entry name" value="CalX-like"/>
    <property type="match status" value="2"/>
</dbReference>
<evidence type="ECO:0000313" key="5">
    <source>
        <dbReference type="EMBL" id="CAD7235803.1"/>
    </source>
</evidence>
<proteinExistence type="predicted"/>
<dbReference type="PANTHER" id="PTHR11878:SF76">
    <property type="entry name" value="CALX-BETA DOMAIN-CONTAINING PROTEIN"/>
    <property type="match status" value="1"/>
</dbReference>
<keyword evidence="4" id="KW-0406">Ion transport</keyword>
<dbReference type="AlphaFoldDB" id="A0A7R8WRD0"/>
<name>A0A7R8WRD0_9CRUS</name>
<dbReference type="GO" id="GO:0098794">
    <property type="term" value="C:postsynapse"/>
    <property type="evidence" value="ECO:0007669"/>
    <property type="project" value="TreeGrafter"/>
</dbReference>